<dbReference type="InterPro" id="IPR007487">
    <property type="entry name" value="ABC_transpt-TYRBP-like"/>
</dbReference>
<dbReference type="HOGENOM" id="CLU_058196_1_0_9"/>
<name>B0N6W1_9FIRM</name>
<feature type="signal peptide" evidence="1">
    <location>
        <begin position="1"/>
        <end position="24"/>
    </location>
</feature>
<dbReference type="PROSITE" id="PS51257">
    <property type="entry name" value="PROKAR_LIPOPROTEIN"/>
    <property type="match status" value="1"/>
</dbReference>
<sequence>MEGINMKKLLKASLTVMMALTLSACGGSKDVNIGIVQYAEHPALDNAKKGFLKALEDNGYGEDNVAFDDQNAQGDGSNCTTIADKFVNDNVDLIFAIATPTAQAAANKTTEIPIVLSAVTDPASAKLVKTNEKPGGNVTGTSDLTPVADQFDLLQQLLPDAKTIGIMYCNAEDNSIFQADIAKEECAKRNLTVVDKSVTDSNQIQQVTESLIGKVDAIYIPTDNLLAEGMATVAQVANENNLPCIVGESGMVENGGLATYGIDYYNLGYRAGLQAVKILKGEAKPADMAIEYLPAEECELTINEKVAKKLNITIPDDLKSKAKMVNK</sequence>
<gene>
    <name evidence="2" type="ORF">CLORAM_02344</name>
</gene>
<dbReference type="eggNOG" id="COG2984">
    <property type="taxonomic scope" value="Bacteria"/>
</dbReference>
<protein>
    <submittedName>
        <fullName evidence="2">ABC transporter substrate binding protein</fullName>
    </submittedName>
</protein>
<dbReference type="AlphaFoldDB" id="B0N6W1"/>
<keyword evidence="3" id="KW-1185">Reference proteome</keyword>
<dbReference type="InterPro" id="IPR028082">
    <property type="entry name" value="Peripla_BP_I"/>
</dbReference>
<dbReference type="Gene3D" id="3.40.50.2300">
    <property type="match status" value="2"/>
</dbReference>
<dbReference type="Pfam" id="PF04392">
    <property type="entry name" value="ABC_sub_bind"/>
    <property type="match status" value="1"/>
</dbReference>
<dbReference type="SUPFAM" id="SSF53822">
    <property type="entry name" value="Periplasmic binding protein-like I"/>
    <property type="match status" value="1"/>
</dbReference>
<dbReference type="Proteomes" id="UP000005798">
    <property type="component" value="Unassembled WGS sequence"/>
</dbReference>
<reference evidence="2" key="2">
    <citation type="submission" date="2014-06" db="EMBL/GenBank/DDBJ databases">
        <title>Draft genome sequence of Clostridium ramosum(DSM 1402).</title>
        <authorList>
            <person name="Sudarsanam P."/>
            <person name="Ley R."/>
            <person name="Guruge J."/>
            <person name="Turnbaugh P.J."/>
            <person name="Mahowald M."/>
            <person name="Liep D."/>
            <person name="Gordon J."/>
        </authorList>
    </citation>
    <scope>NUCLEOTIDE SEQUENCE</scope>
    <source>
        <strain evidence="2">DSM 1402</strain>
    </source>
</reference>
<dbReference type="PANTHER" id="PTHR35271">
    <property type="entry name" value="ABC TRANSPORTER, SUBSTRATE-BINDING LIPOPROTEIN-RELATED"/>
    <property type="match status" value="1"/>
</dbReference>
<organism evidence="2 3">
    <name type="scientific">Thomasclavelia ramosa DSM 1402</name>
    <dbReference type="NCBI Taxonomy" id="445974"/>
    <lineage>
        <taxon>Bacteria</taxon>
        <taxon>Bacillati</taxon>
        <taxon>Bacillota</taxon>
        <taxon>Erysipelotrichia</taxon>
        <taxon>Erysipelotrichales</taxon>
        <taxon>Coprobacillaceae</taxon>
        <taxon>Thomasclavelia</taxon>
    </lineage>
</organism>
<keyword evidence="1" id="KW-0732">Signal</keyword>
<evidence type="ECO:0000313" key="3">
    <source>
        <dbReference type="Proteomes" id="UP000005798"/>
    </source>
</evidence>
<comment type="caution">
    <text evidence="2">The sequence shown here is derived from an EMBL/GenBank/DDBJ whole genome shotgun (WGS) entry which is preliminary data.</text>
</comment>
<dbReference type="CDD" id="cd06325">
    <property type="entry name" value="PBP1_ABC_unchar_transporter"/>
    <property type="match status" value="1"/>
</dbReference>
<dbReference type="EMBL" id="ABFX02000008">
    <property type="protein sequence ID" value="EDS17549.1"/>
    <property type="molecule type" value="Genomic_DNA"/>
</dbReference>
<reference evidence="2" key="1">
    <citation type="submission" date="2007-11" db="EMBL/GenBank/DDBJ databases">
        <authorList>
            <person name="Fulton L."/>
            <person name="Clifton S."/>
            <person name="Fulton B."/>
            <person name="Xu J."/>
            <person name="Minx P."/>
            <person name="Pepin K.H."/>
            <person name="Johnson M."/>
            <person name="Thiruvilangam P."/>
            <person name="Bhonagiri V."/>
            <person name="Nash W.E."/>
            <person name="Mardis E.R."/>
            <person name="Wilson R.K."/>
        </authorList>
    </citation>
    <scope>NUCLEOTIDE SEQUENCE [LARGE SCALE GENOMIC DNA]</scope>
    <source>
        <strain evidence="2">DSM 1402</strain>
    </source>
</reference>
<evidence type="ECO:0000313" key="2">
    <source>
        <dbReference type="EMBL" id="EDS17549.1"/>
    </source>
</evidence>
<proteinExistence type="predicted"/>
<evidence type="ECO:0000256" key="1">
    <source>
        <dbReference type="SAM" id="SignalP"/>
    </source>
</evidence>
<dbReference type="PANTHER" id="PTHR35271:SF1">
    <property type="entry name" value="ABC TRANSPORTER, SUBSTRATE-BINDING LIPOPROTEIN"/>
    <property type="match status" value="1"/>
</dbReference>
<accession>B0N6W1</accession>
<feature type="chain" id="PRO_5002750767" evidence="1">
    <location>
        <begin position="25"/>
        <end position="327"/>
    </location>
</feature>